<keyword evidence="7" id="KW-0808">Transferase</keyword>
<dbReference type="EMBL" id="AFZG01000041">
    <property type="protein sequence ID" value="EHL18721.1"/>
    <property type="molecule type" value="Genomic_DNA"/>
</dbReference>
<evidence type="ECO:0000256" key="3">
    <source>
        <dbReference type="ARBA" id="ARBA00022741"/>
    </source>
</evidence>
<dbReference type="PANTHER" id="PTHR10344">
    <property type="entry name" value="THYMIDYLATE KINASE"/>
    <property type="match status" value="1"/>
</dbReference>
<organism evidence="7 8">
    <name type="scientific">Peptoanaerobacter stomatis</name>
    <dbReference type="NCBI Taxonomy" id="796937"/>
    <lineage>
        <taxon>Bacteria</taxon>
        <taxon>Bacillati</taxon>
        <taxon>Bacillota</taxon>
        <taxon>Clostridia</taxon>
        <taxon>Peptostreptococcales</taxon>
        <taxon>Filifactoraceae</taxon>
        <taxon>Peptoanaerobacter</taxon>
    </lineage>
</organism>
<dbReference type="FunFam" id="3.40.50.300:FF:002288">
    <property type="entry name" value="Probable thymidylate kinase"/>
    <property type="match status" value="1"/>
</dbReference>
<gene>
    <name evidence="7" type="ORF">HMPREF9628_00407</name>
    <name evidence="6" type="ORF">HMPREF9629_00175</name>
</gene>
<dbReference type="RefSeq" id="WP_009524412.1">
    <property type="nucleotide sequence ID" value="NZ_JBQMYZ010000003.1"/>
</dbReference>
<dbReference type="PATRIC" id="fig|796937.3.peg.180"/>
<dbReference type="InterPro" id="IPR027417">
    <property type="entry name" value="P-loop_NTPase"/>
</dbReference>
<comment type="similarity">
    <text evidence="1">Belongs to the thymidylate kinase family.</text>
</comment>
<dbReference type="CDD" id="cd01672">
    <property type="entry name" value="TMPK"/>
    <property type="match status" value="1"/>
</dbReference>
<dbReference type="Gene3D" id="3.40.50.300">
    <property type="entry name" value="P-loop containing nucleotide triphosphate hydrolases"/>
    <property type="match status" value="1"/>
</dbReference>
<dbReference type="GO" id="GO:0005524">
    <property type="term" value="F:ATP binding"/>
    <property type="evidence" value="ECO:0007669"/>
    <property type="project" value="UniProtKB-KW"/>
</dbReference>
<feature type="domain" description="Thymidylate kinase-like" evidence="5">
    <location>
        <begin position="10"/>
        <end position="191"/>
    </location>
</feature>
<evidence type="ECO:0000259" key="5">
    <source>
        <dbReference type="Pfam" id="PF02223"/>
    </source>
</evidence>
<keyword evidence="7" id="KW-0418">Kinase</keyword>
<evidence type="ECO:0000313" key="9">
    <source>
        <dbReference type="Proteomes" id="UP000006437"/>
    </source>
</evidence>
<accession>G9WXT6</accession>
<dbReference type="GO" id="GO:0006227">
    <property type="term" value="P:dUDP biosynthetic process"/>
    <property type="evidence" value="ECO:0007669"/>
    <property type="project" value="TreeGrafter"/>
</dbReference>
<dbReference type="HOGENOM" id="CLU_049131_1_0_9"/>
<evidence type="ECO:0000313" key="6">
    <source>
        <dbReference type="EMBL" id="EHL16933.1"/>
    </source>
</evidence>
<dbReference type="Proteomes" id="UP000003379">
    <property type="component" value="Unassembled WGS sequence"/>
</dbReference>
<evidence type="ECO:0000256" key="2">
    <source>
        <dbReference type="ARBA" id="ARBA00017144"/>
    </source>
</evidence>
<dbReference type="Pfam" id="PF02223">
    <property type="entry name" value="Thymidylate_kin"/>
    <property type="match status" value="1"/>
</dbReference>
<dbReference type="GO" id="GO:0006235">
    <property type="term" value="P:dTTP biosynthetic process"/>
    <property type="evidence" value="ECO:0007669"/>
    <property type="project" value="TreeGrafter"/>
</dbReference>
<comment type="caution">
    <text evidence="7">The sequence shown here is derived from an EMBL/GenBank/DDBJ whole genome shotgun (WGS) entry which is preliminary data.</text>
</comment>
<dbReference type="STRING" id="796937.HMPREF9630_02117"/>
<dbReference type="Proteomes" id="UP000006437">
    <property type="component" value="Unassembled WGS sequence"/>
</dbReference>
<dbReference type="PANTHER" id="PTHR10344:SF4">
    <property type="entry name" value="UMP-CMP KINASE 2, MITOCHONDRIAL"/>
    <property type="match status" value="1"/>
</dbReference>
<accession>G9XE63</accession>
<evidence type="ECO:0000256" key="1">
    <source>
        <dbReference type="ARBA" id="ARBA00009776"/>
    </source>
</evidence>
<reference evidence="7 8" key="2">
    <citation type="submission" date="2011-08" db="EMBL/GenBank/DDBJ databases">
        <title>The Genome Sequence of Eubacteriaceae bacterium CM5.</title>
        <authorList>
            <consortium name="The Broad Institute Genome Sequencing Platform"/>
            <person name="Earl A."/>
            <person name="Ward D."/>
            <person name="Feldgarden M."/>
            <person name="Gevers D."/>
            <person name="Sizova M."/>
            <person name="Hazen A."/>
            <person name="Epstein S."/>
            <person name="Young S.K."/>
            <person name="Zeng Q."/>
            <person name="Gargeya S."/>
            <person name="Fitzgerald M."/>
            <person name="Haas B."/>
            <person name="Abouelleil A."/>
            <person name="Alvarado L."/>
            <person name="Arachchi H.M."/>
            <person name="Berlin A."/>
            <person name="Brown A."/>
            <person name="Chapman S.B."/>
            <person name="Chen Z."/>
            <person name="Dunbar C."/>
            <person name="Freedman E."/>
            <person name="Gearin G."/>
            <person name="Gellesch M."/>
            <person name="Goldberg J."/>
            <person name="Griggs A."/>
            <person name="Gujja S."/>
            <person name="Heiman D."/>
            <person name="Howarth C."/>
            <person name="Larson L."/>
            <person name="Lui A."/>
            <person name="MacDonald P.J.P."/>
            <person name="Montmayeur A."/>
            <person name="Murphy C."/>
            <person name="Neiman D."/>
            <person name="Pearson M."/>
            <person name="Priest M."/>
            <person name="Roberts A."/>
            <person name="Saif S."/>
            <person name="Shea T."/>
            <person name="Shenoy N."/>
            <person name="Sisk P."/>
            <person name="Stolte C."/>
            <person name="Sykes S."/>
            <person name="Wortman J."/>
            <person name="Nusbaum C."/>
            <person name="Birren B."/>
        </authorList>
    </citation>
    <scope>NUCLEOTIDE SEQUENCE [LARGE SCALE GENOMIC DNA]</scope>
    <source>
        <strain evidence="7 8">CM5</strain>
    </source>
</reference>
<evidence type="ECO:0000313" key="7">
    <source>
        <dbReference type="EMBL" id="EHL18721.1"/>
    </source>
</evidence>
<dbReference type="GO" id="GO:0004798">
    <property type="term" value="F:dTMP kinase activity"/>
    <property type="evidence" value="ECO:0007669"/>
    <property type="project" value="TreeGrafter"/>
</dbReference>
<sequence length="224" mass="26378">MGKIYVMESGSDACGKATQTKLLYESLLKKNSRIMKVEFPNYKSPSSSLVKMYLNGDFGSKAEDINPYITSTFFAIDRYATFKKEIQWYYDNGYIIIADRYTTSNMVYQAGKYDSIEEKNKFLDWLYDFEFNLYGLPVPDKVFFLDLPFEISYNLMKKRSVENKRHNELLKRDIHENNKAYLEKVYKNAKFVSEKYGWINIDCSENDGLKSIENIHSMIIEQIQ</sequence>
<name>G9XE63_9FIRM</name>
<dbReference type="EMBL" id="AFZE01000001">
    <property type="protein sequence ID" value="EHL16933.1"/>
    <property type="molecule type" value="Genomic_DNA"/>
</dbReference>
<dbReference type="InterPro" id="IPR039430">
    <property type="entry name" value="Thymidylate_kin-like_dom"/>
</dbReference>
<evidence type="ECO:0000313" key="8">
    <source>
        <dbReference type="Proteomes" id="UP000003379"/>
    </source>
</evidence>
<keyword evidence="3" id="KW-0547">Nucleotide-binding</keyword>
<dbReference type="SUPFAM" id="SSF52540">
    <property type="entry name" value="P-loop containing nucleoside triphosphate hydrolases"/>
    <property type="match status" value="1"/>
</dbReference>
<keyword evidence="4" id="KW-0067">ATP-binding</keyword>
<proteinExistence type="inferred from homology"/>
<reference evidence="6 9" key="1">
    <citation type="submission" date="2011-08" db="EMBL/GenBank/DDBJ databases">
        <title>The Genome Sequence of Eubacteriaceae bacterium ACC19a.</title>
        <authorList>
            <consortium name="The Broad Institute Genome Sequencing Platform"/>
            <person name="Earl A."/>
            <person name="Ward D."/>
            <person name="Feldgarden M."/>
            <person name="Gevers D."/>
            <person name="Sizova M."/>
            <person name="Hazen A."/>
            <person name="Epstein S."/>
            <person name="Young S.K."/>
            <person name="Zeng Q."/>
            <person name="Gargeya S."/>
            <person name="Fitzgerald M."/>
            <person name="Haas B."/>
            <person name="Abouelleil A."/>
            <person name="Alvarado L."/>
            <person name="Arachchi H.M."/>
            <person name="Berlin A."/>
            <person name="Brown A."/>
            <person name="Chapman S.B."/>
            <person name="Chen Z."/>
            <person name="Dunbar C."/>
            <person name="Freedman E."/>
            <person name="Gearin G."/>
            <person name="Gellesch M."/>
            <person name="Goldberg J."/>
            <person name="Griggs A."/>
            <person name="Gujja S."/>
            <person name="Heiman D."/>
            <person name="Howarth C."/>
            <person name="Larson L."/>
            <person name="Lui A."/>
            <person name="MacDonald P.J.P."/>
            <person name="Montmayeur A."/>
            <person name="Murphy C."/>
            <person name="Neiman D."/>
            <person name="Pearson M."/>
            <person name="Priest M."/>
            <person name="Roberts A."/>
            <person name="Saif S."/>
            <person name="Shea T."/>
            <person name="Shenoy N."/>
            <person name="Sisk P."/>
            <person name="Stolte C."/>
            <person name="Sykes S."/>
            <person name="Wortman J."/>
            <person name="Nusbaum C."/>
            <person name="Birren B."/>
        </authorList>
    </citation>
    <scope>NUCLEOTIDE SEQUENCE [LARGE SCALE GENOMIC DNA]</scope>
    <source>
        <strain evidence="6 9">ACC19a</strain>
    </source>
</reference>
<protein>
    <recommendedName>
        <fullName evidence="2">Thymidylate kinase</fullName>
    </recommendedName>
</protein>
<evidence type="ECO:0000256" key="4">
    <source>
        <dbReference type="ARBA" id="ARBA00022840"/>
    </source>
</evidence>
<dbReference type="GO" id="GO:0005829">
    <property type="term" value="C:cytosol"/>
    <property type="evidence" value="ECO:0007669"/>
    <property type="project" value="TreeGrafter"/>
</dbReference>
<dbReference type="AlphaFoldDB" id="G9XE63"/>
<dbReference type="GO" id="GO:0006233">
    <property type="term" value="P:dTDP biosynthetic process"/>
    <property type="evidence" value="ECO:0007669"/>
    <property type="project" value="TreeGrafter"/>
</dbReference>